<organism evidence="4 5">
    <name type="scientific">Anaeramoeba ignava</name>
    <name type="common">Anaerobic marine amoeba</name>
    <dbReference type="NCBI Taxonomy" id="1746090"/>
    <lineage>
        <taxon>Eukaryota</taxon>
        <taxon>Metamonada</taxon>
        <taxon>Anaeramoebidae</taxon>
        <taxon>Anaeramoeba</taxon>
    </lineage>
</organism>
<dbReference type="OrthoDB" id="10257284at2759"/>
<sequence length="386" mass="44787">MSWIIRTLFLLSICFVLINTTKQLKLVQVITRHGDRVPIYKLPGEDVVWNCEFSEFETTSTNNSQTSQHINRVFHLSYLPNTGLLNGNCSAGQLTKLGSDQQFKLGQKFREIYVNQLNFISNNFDRNQIYVRSTDVPRTFQSAESLLLGLFPPSTEQEAEIIPIYTIEASEEDMFSQSSCQRLQNLIQDIINSQEWIDHLKSVQPLWDELLQIFNSKDMNNLTFVQIENCFICRLAHNKSFPPGMTQEILDQVANESNWEWNKLSSTKEIQKLKIGRFIEDIVNAIMAKINNQIAYKWMLYSGHDTTLAPLLQSYNVYDNTVPDYSSYVIFELYQDDQTSTYYIKLSYNNEDLIIPGCENTYCELETFMSISTKLIPQNYDEECNS</sequence>
<gene>
    <name evidence="4" type="ORF">M0811_00069</name>
</gene>
<dbReference type="InterPro" id="IPR033379">
    <property type="entry name" value="Acid_Pase_AS"/>
</dbReference>
<dbReference type="InterPro" id="IPR029033">
    <property type="entry name" value="His_PPase_superfam"/>
</dbReference>
<evidence type="ECO:0000256" key="1">
    <source>
        <dbReference type="ARBA" id="ARBA00005375"/>
    </source>
</evidence>
<dbReference type="OMA" id="VPCHGSR"/>
<evidence type="ECO:0000313" key="4">
    <source>
        <dbReference type="EMBL" id="KAJ5076752.1"/>
    </source>
</evidence>
<keyword evidence="3" id="KW-0732">Signal</keyword>
<dbReference type="SUPFAM" id="SSF53254">
    <property type="entry name" value="Phosphoglycerate mutase-like"/>
    <property type="match status" value="1"/>
</dbReference>
<dbReference type="Pfam" id="PF00328">
    <property type="entry name" value="His_Phos_2"/>
    <property type="match status" value="1"/>
</dbReference>
<comment type="caution">
    <text evidence="4">The sequence shown here is derived from an EMBL/GenBank/DDBJ whole genome shotgun (WGS) entry which is preliminary data.</text>
</comment>
<proteinExistence type="inferred from homology"/>
<feature type="chain" id="PRO_5040222177" evidence="3">
    <location>
        <begin position="24"/>
        <end position="386"/>
    </location>
</feature>
<reference evidence="4" key="1">
    <citation type="submission" date="2022-10" db="EMBL/GenBank/DDBJ databases">
        <title>Novel sulphate-reducing endosymbionts in the free-living metamonad Anaeramoeba.</title>
        <authorList>
            <person name="Jerlstrom-Hultqvist J."/>
            <person name="Cepicka I."/>
            <person name="Gallot-Lavallee L."/>
            <person name="Salas-Leiva D."/>
            <person name="Curtis B.A."/>
            <person name="Zahonova K."/>
            <person name="Pipaliya S."/>
            <person name="Dacks J."/>
            <person name="Roger A.J."/>
        </authorList>
    </citation>
    <scope>NUCLEOTIDE SEQUENCE</scope>
    <source>
        <strain evidence="4">BMAN</strain>
    </source>
</reference>
<dbReference type="CDD" id="cd07061">
    <property type="entry name" value="HP_HAP_like"/>
    <property type="match status" value="1"/>
</dbReference>
<keyword evidence="5" id="KW-1185">Reference proteome</keyword>
<protein>
    <submittedName>
        <fullName evidence="4">Lysophosphatidic acid phosphatase type 6</fullName>
    </submittedName>
</protein>
<dbReference type="PANTHER" id="PTHR11567">
    <property type="entry name" value="ACID PHOSPHATASE-RELATED"/>
    <property type="match status" value="1"/>
</dbReference>
<name>A0A9Q0RE24_ANAIG</name>
<dbReference type="PANTHER" id="PTHR11567:SF110">
    <property type="entry name" value="2-PHOSPHOXYLOSE PHOSPHATASE 1"/>
    <property type="match status" value="1"/>
</dbReference>
<dbReference type="InterPro" id="IPR000560">
    <property type="entry name" value="His_Pase_clade-2"/>
</dbReference>
<feature type="signal peptide" evidence="3">
    <location>
        <begin position="1"/>
        <end position="23"/>
    </location>
</feature>
<evidence type="ECO:0000313" key="5">
    <source>
        <dbReference type="Proteomes" id="UP001149090"/>
    </source>
</evidence>
<dbReference type="Proteomes" id="UP001149090">
    <property type="component" value="Unassembled WGS sequence"/>
</dbReference>
<dbReference type="InterPro" id="IPR050645">
    <property type="entry name" value="Histidine_acid_phosphatase"/>
</dbReference>
<accession>A0A9Q0RE24</accession>
<dbReference type="GO" id="GO:0016791">
    <property type="term" value="F:phosphatase activity"/>
    <property type="evidence" value="ECO:0007669"/>
    <property type="project" value="TreeGrafter"/>
</dbReference>
<keyword evidence="2" id="KW-0378">Hydrolase</keyword>
<dbReference type="PROSITE" id="PS00616">
    <property type="entry name" value="HIS_ACID_PHOSPHAT_1"/>
    <property type="match status" value="1"/>
</dbReference>
<evidence type="ECO:0000256" key="2">
    <source>
        <dbReference type="ARBA" id="ARBA00022801"/>
    </source>
</evidence>
<evidence type="ECO:0000256" key="3">
    <source>
        <dbReference type="SAM" id="SignalP"/>
    </source>
</evidence>
<dbReference type="EMBL" id="JAPDFW010000059">
    <property type="protein sequence ID" value="KAJ5076752.1"/>
    <property type="molecule type" value="Genomic_DNA"/>
</dbReference>
<dbReference type="Gene3D" id="3.40.50.1240">
    <property type="entry name" value="Phosphoglycerate mutase-like"/>
    <property type="match status" value="1"/>
</dbReference>
<comment type="similarity">
    <text evidence="1">Belongs to the histidine acid phosphatase family.</text>
</comment>
<dbReference type="AlphaFoldDB" id="A0A9Q0RE24"/>